<dbReference type="Pfam" id="PF03594">
    <property type="entry name" value="BenE"/>
    <property type="match status" value="1"/>
</dbReference>
<feature type="transmembrane region" description="Helical" evidence="1">
    <location>
        <begin position="293"/>
        <end position="318"/>
    </location>
</feature>
<dbReference type="GO" id="GO:0005886">
    <property type="term" value="C:plasma membrane"/>
    <property type="evidence" value="ECO:0007669"/>
    <property type="project" value="TreeGrafter"/>
</dbReference>
<dbReference type="PANTHER" id="PTHR30199:SF0">
    <property type="entry name" value="INNER MEMBRANE PROTEIN YDCO"/>
    <property type="match status" value="1"/>
</dbReference>
<dbReference type="NCBIfam" id="TIGR00843">
    <property type="entry name" value="benE"/>
    <property type="match status" value="1"/>
</dbReference>
<feature type="transmembrane region" description="Helical" evidence="1">
    <location>
        <begin position="12"/>
        <end position="38"/>
    </location>
</feature>
<feature type="transmembrane region" description="Helical" evidence="1">
    <location>
        <begin position="173"/>
        <end position="192"/>
    </location>
</feature>
<comment type="caution">
    <text evidence="2">The sequence shown here is derived from an EMBL/GenBank/DDBJ whole genome shotgun (WGS) entry which is preliminary data.</text>
</comment>
<evidence type="ECO:0000313" key="3">
    <source>
        <dbReference type="Proteomes" id="UP000295611"/>
    </source>
</evidence>
<dbReference type="Proteomes" id="UP000295611">
    <property type="component" value="Unassembled WGS sequence"/>
</dbReference>
<dbReference type="OrthoDB" id="9792424at2"/>
<feature type="transmembrane region" description="Helical" evidence="1">
    <location>
        <begin position="324"/>
        <end position="344"/>
    </location>
</feature>
<sequence>MNRLKQLAADCSLSAIQAGLIAVIVSLAGPSVLVFQAAHAAHFSDALTSSWLGAIAFGSGVVGVVLSLRYRTPVVIAWSTPGAALLVTMLPGHTPGEAVAAYLAAALIIAAIGLSGIFDVLIRHLPASIAAAMLAGILFRFGTELFTSIAADPLLVLSMLAVYLAMRRAKPRYAVLTVLLVGLALLAVQGRIHLPAQPLALTAPVWVSPTWSWRAVLNLGLPLALVALTGQYVPGMAVLRAAGYRLPSRPIVGGNALASLLLAPFGAHGINPAAITAAICTGPEAHVDSRRRYIAGVACGVFYLLAGLAGGTLALLFAAVPKTWVAALSGVALFGAIGSGLAGAMHDEPQREAALITFLLTASGMHFLGLGSAFWGIVAGVLAHGVQHLRWRHLRPLARSASDTV</sequence>
<feature type="transmembrane region" description="Helical" evidence="1">
    <location>
        <begin position="99"/>
        <end position="118"/>
    </location>
</feature>
<dbReference type="EMBL" id="SNZP01000016">
    <property type="protein sequence ID" value="TDR72510.1"/>
    <property type="molecule type" value="Genomic_DNA"/>
</dbReference>
<feature type="transmembrane region" description="Helical" evidence="1">
    <location>
        <begin position="125"/>
        <end position="143"/>
    </location>
</feature>
<keyword evidence="1" id="KW-1133">Transmembrane helix</keyword>
<evidence type="ECO:0000313" key="2">
    <source>
        <dbReference type="EMBL" id="TDR72510.1"/>
    </source>
</evidence>
<feature type="transmembrane region" description="Helical" evidence="1">
    <location>
        <begin position="149"/>
        <end position="166"/>
    </location>
</feature>
<organism evidence="2 3">
    <name type="scientific">Paludibacterium purpuratum</name>
    <dbReference type="NCBI Taxonomy" id="1144873"/>
    <lineage>
        <taxon>Bacteria</taxon>
        <taxon>Pseudomonadati</taxon>
        <taxon>Pseudomonadota</taxon>
        <taxon>Betaproteobacteria</taxon>
        <taxon>Neisseriales</taxon>
        <taxon>Chromobacteriaceae</taxon>
        <taxon>Paludibacterium</taxon>
    </lineage>
</organism>
<feature type="transmembrane region" description="Helical" evidence="1">
    <location>
        <begin position="50"/>
        <end position="68"/>
    </location>
</feature>
<accession>A0A4R7B049</accession>
<feature type="transmembrane region" description="Helical" evidence="1">
    <location>
        <begin position="212"/>
        <end position="239"/>
    </location>
</feature>
<evidence type="ECO:0000256" key="1">
    <source>
        <dbReference type="SAM" id="Phobius"/>
    </source>
</evidence>
<feature type="transmembrane region" description="Helical" evidence="1">
    <location>
        <begin position="75"/>
        <end position="93"/>
    </location>
</feature>
<dbReference type="InterPro" id="IPR004711">
    <property type="entry name" value="Benzoate_Transporter"/>
</dbReference>
<dbReference type="AlphaFoldDB" id="A0A4R7B049"/>
<keyword evidence="3" id="KW-1185">Reference proteome</keyword>
<name>A0A4R7B049_9NEIS</name>
<keyword evidence="1" id="KW-0812">Transmembrane</keyword>
<proteinExistence type="predicted"/>
<feature type="transmembrane region" description="Helical" evidence="1">
    <location>
        <begin position="356"/>
        <end position="383"/>
    </location>
</feature>
<reference evidence="2 3" key="1">
    <citation type="submission" date="2019-03" db="EMBL/GenBank/DDBJ databases">
        <title>Genomic Encyclopedia of Type Strains, Phase III (KMG-III): the genomes of soil and plant-associated and newly described type strains.</title>
        <authorList>
            <person name="Whitman W."/>
        </authorList>
    </citation>
    <scope>NUCLEOTIDE SEQUENCE [LARGE SCALE GENOMIC DNA]</scope>
    <source>
        <strain evidence="2 3">CECT 8976</strain>
    </source>
</reference>
<keyword evidence="1" id="KW-0472">Membrane</keyword>
<gene>
    <name evidence="2" type="ORF">DFP86_11675</name>
</gene>
<dbReference type="GO" id="GO:0042925">
    <property type="term" value="F:benzoate transmembrane transporter activity"/>
    <property type="evidence" value="ECO:0007669"/>
    <property type="project" value="InterPro"/>
</dbReference>
<dbReference type="RefSeq" id="WP_133683547.1">
    <property type="nucleotide sequence ID" value="NZ_SNZP01000016.1"/>
</dbReference>
<protein>
    <submittedName>
        <fullName evidence="2">Benzoate membrane transport protein</fullName>
    </submittedName>
</protein>
<dbReference type="PANTHER" id="PTHR30199">
    <property type="entry name" value="MFS FAMILY TRANSPORTER, PREDICTED SUBSTRATE BENZOATE"/>
    <property type="match status" value="1"/>
</dbReference>